<sequence>MRIGRFRPYFAAVLGLLLVLTSQSLAVARVSPAPVGQMELCTGTGPVMVYFDENGEPSGAPHFCPEGALSLIVALAAPETITQWVGRETRMSGRQDGVAADNRSTSNWRARDPPELV</sequence>
<dbReference type="RefSeq" id="WP_198686188.1">
    <property type="nucleotide sequence ID" value="NZ_JAEIJD010000007.1"/>
</dbReference>
<evidence type="ECO:0000256" key="1">
    <source>
        <dbReference type="SAM" id="MobiDB-lite"/>
    </source>
</evidence>
<feature type="region of interest" description="Disordered" evidence="1">
    <location>
        <begin position="87"/>
        <end position="117"/>
    </location>
</feature>
<proteinExistence type="predicted"/>
<feature type="chain" id="PRO_5038026452" evidence="2">
    <location>
        <begin position="27"/>
        <end position="117"/>
    </location>
</feature>
<accession>A0A934M0M2</accession>
<dbReference type="AlphaFoldDB" id="A0A934M0M2"/>
<keyword evidence="4" id="KW-1185">Reference proteome</keyword>
<evidence type="ECO:0000256" key="2">
    <source>
        <dbReference type="SAM" id="SignalP"/>
    </source>
</evidence>
<keyword evidence="2" id="KW-0732">Signal</keyword>
<comment type="caution">
    <text evidence="3">The sequence shown here is derived from an EMBL/GenBank/DDBJ whole genome shotgun (WGS) entry which is preliminary data.</text>
</comment>
<dbReference type="Proteomes" id="UP000613255">
    <property type="component" value="Unassembled WGS sequence"/>
</dbReference>
<evidence type="ECO:0000313" key="4">
    <source>
        <dbReference type="Proteomes" id="UP000613255"/>
    </source>
</evidence>
<gene>
    <name evidence="3" type="ORF">JAO82_09740</name>
</gene>
<protein>
    <submittedName>
        <fullName evidence="3">Uncharacterized protein</fullName>
    </submittedName>
</protein>
<dbReference type="EMBL" id="JAEIJD010000007">
    <property type="protein sequence ID" value="MBI6630160.1"/>
    <property type="molecule type" value="Genomic_DNA"/>
</dbReference>
<name>A0A934M0M2_9RHOB</name>
<evidence type="ECO:0000313" key="3">
    <source>
        <dbReference type="EMBL" id="MBI6630160.1"/>
    </source>
</evidence>
<organism evidence="3 4">
    <name type="scientific">Pontibaca salina</name>
    <dbReference type="NCBI Taxonomy" id="2795731"/>
    <lineage>
        <taxon>Bacteria</taxon>
        <taxon>Pseudomonadati</taxon>
        <taxon>Pseudomonadota</taxon>
        <taxon>Alphaproteobacteria</taxon>
        <taxon>Rhodobacterales</taxon>
        <taxon>Roseobacteraceae</taxon>
        <taxon>Pontibaca</taxon>
    </lineage>
</organism>
<feature type="signal peptide" evidence="2">
    <location>
        <begin position="1"/>
        <end position="26"/>
    </location>
</feature>
<reference evidence="3" key="1">
    <citation type="submission" date="2020-12" db="EMBL/GenBank/DDBJ databases">
        <title>Pontibaca salina gen. nov., sp. nov., isolated from marine sediment.</title>
        <authorList>
            <person name="Bo J."/>
            <person name="Wang S."/>
            <person name="Song X."/>
            <person name="Du Z."/>
        </authorList>
    </citation>
    <scope>NUCLEOTIDE SEQUENCE</scope>
    <source>
        <strain evidence="3">S1109L</strain>
    </source>
</reference>